<reference evidence="1 2" key="1">
    <citation type="submission" date="2016-10" db="EMBL/GenBank/DDBJ databases">
        <authorList>
            <person name="de Groot N.N."/>
        </authorList>
    </citation>
    <scope>NUCLEOTIDE SEQUENCE [LARGE SCALE GENOMIC DNA]</scope>
    <source>
        <strain evidence="1 2">DSM 2698</strain>
    </source>
</reference>
<proteinExistence type="predicted"/>
<dbReference type="Proteomes" id="UP000199347">
    <property type="component" value="Unassembled WGS sequence"/>
</dbReference>
<accession>A0A1G5NXV0</accession>
<dbReference type="RefSeq" id="WP_092814602.1">
    <property type="nucleotide sequence ID" value="NZ_FMVW01000007.1"/>
</dbReference>
<gene>
    <name evidence="1" type="ORF">SAMN03080610_02860</name>
</gene>
<dbReference type="STRING" id="1120955.SAMN03080610_02860"/>
<evidence type="ECO:0000313" key="2">
    <source>
        <dbReference type="Proteomes" id="UP000199347"/>
    </source>
</evidence>
<organism evidence="1 2">
    <name type="scientific">Afifella marina DSM 2698</name>
    <dbReference type="NCBI Taxonomy" id="1120955"/>
    <lineage>
        <taxon>Bacteria</taxon>
        <taxon>Pseudomonadati</taxon>
        <taxon>Pseudomonadota</taxon>
        <taxon>Alphaproteobacteria</taxon>
        <taxon>Hyphomicrobiales</taxon>
        <taxon>Afifellaceae</taxon>
        <taxon>Afifella</taxon>
    </lineage>
</organism>
<keyword evidence="2" id="KW-1185">Reference proteome</keyword>
<dbReference type="OrthoDB" id="9889149at2"/>
<dbReference type="AlphaFoldDB" id="A0A1G5NXV0"/>
<protein>
    <submittedName>
        <fullName evidence="1">Uncharacterized protein</fullName>
    </submittedName>
</protein>
<name>A0A1G5NXV0_AFIMA</name>
<sequence>MMMRPLLEGSEYETLSPEAKLRYLEAQRDYCLAAAAALDEVIAKLRPSGEASPVDLSAFNPAWKKGDRLTRLGKTAVYAAFDRGMKQIEVAKLFQISTPSAHRIHTIWENDRRP</sequence>
<evidence type="ECO:0000313" key="1">
    <source>
        <dbReference type="EMBL" id="SCZ42084.1"/>
    </source>
</evidence>
<dbReference type="EMBL" id="FMVW01000007">
    <property type="protein sequence ID" value="SCZ42084.1"/>
    <property type="molecule type" value="Genomic_DNA"/>
</dbReference>